<comment type="caution">
    <text evidence="3">The sequence shown here is derived from an EMBL/GenBank/DDBJ whole genome shotgun (WGS) entry which is preliminary data.</text>
</comment>
<dbReference type="InterPro" id="IPR018289">
    <property type="entry name" value="MULE_transposase_dom"/>
</dbReference>
<organism evidence="3 4">
    <name type="scientific">Mucor saturninus</name>
    <dbReference type="NCBI Taxonomy" id="64648"/>
    <lineage>
        <taxon>Eukaryota</taxon>
        <taxon>Fungi</taxon>
        <taxon>Fungi incertae sedis</taxon>
        <taxon>Mucoromycota</taxon>
        <taxon>Mucoromycotina</taxon>
        <taxon>Mucoromycetes</taxon>
        <taxon>Mucorales</taxon>
        <taxon>Mucorineae</taxon>
        <taxon>Mucoraceae</taxon>
        <taxon>Mucor</taxon>
    </lineage>
</organism>
<accession>A0A8H7V8A5</accession>
<dbReference type="EMBL" id="JAEPRD010000016">
    <property type="protein sequence ID" value="KAG2209242.1"/>
    <property type="molecule type" value="Genomic_DNA"/>
</dbReference>
<dbReference type="PANTHER" id="PTHR47718">
    <property type="entry name" value="OS01G0519700 PROTEIN"/>
    <property type="match status" value="1"/>
</dbReference>
<name>A0A8H7V8A5_9FUNG</name>
<feature type="region of interest" description="Disordered" evidence="1">
    <location>
        <begin position="14"/>
        <end position="36"/>
    </location>
</feature>
<evidence type="ECO:0000259" key="2">
    <source>
        <dbReference type="Pfam" id="PF10551"/>
    </source>
</evidence>
<gene>
    <name evidence="3" type="ORF">INT47_005534</name>
</gene>
<evidence type="ECO:0000313" key="3">
    <source>
        <dbReference type="EMBL" id="KAG2209242.1"/>
    </source>
</evidence>
<evidence type="ECO:0000313" key="4">
    <source>
        <dbReference type="Proteomes" id="UP000603453"/>
    </source>
</evidence>
<reference evidence="3" key="1">
    <citation type="submission" date="2020-12" db="EMBL/GenBank/DDBJ databases">
        <title>Metabolic potential, ecology and presence of endohyphal bacteria is reflected in genomic diversity of Mucoromycotina.</title>
        <authorList>
            <person name="Muszewska A."/>
            <person name="Okrasinska A."/>
            <person name="Steczkiewicz K."/>
            <person name="Drgas O."/>
            <person name="Orlowska M."/>
            <person name="Perlinska-Lenart U."/>
            <person name="Aleksandrzak-Piekarczyk T."/>
            <person name="Szatraj K."/>
            <person name="Zielenkiewicz U."/>
            <person name="Pilsyk S."/>
            <person name="Malc E."/>
            <person name="Mieczkowski P."/>
            <person name="Kruszewska J.S."/>
            <person name="Biernat P."/>
            <person name="Pawlowska J."/>
        </authorList>
    </citation>
    <scope>NUCLEOTIDE SEQUENCE</scope>
    <source>
        <strain evidence="3">WA0000017839</strain>
    </source>
</reference>
<dbReference type="PANTHER" id="PTHR47718:SF3">
    <property type="entry name" value="PROTEIN FAR1-RELATED SEQUENCE 5-LIKE"/>
    <property type="match status" value="1"/>
</dbReference>
<keyword evidence="4" id="KW-1185">Reference proteome</keyword>
<sequence>MICKHFGKYRAANKGEDEEDMGTGEGLESVAQHPNRTTGRTGCSTFIYVRKDTTAVGQSWTIRTSCFEHTHPLSEDRRAYHNNRKLNAEDGELAISLMRAGTTPSKTLKMLETRGVNNLIVTDLTNIQQQFCRDNHTNMWNFIKNLESSDHQVRHMTNADERICCVFFIHHPGIDETRKLSECVVLDATYKTNSHKMVLLNFVVAGTLRLKEKPKQLVTVPIARCWMDRETGDRYRWSMNCFRGTVWPVVESTGNLPKCSVTDNDEALLGAIKSVFPETKQILCWIHIQRNFILRFKRNLSKEKRQDSILTVCRIWVRFT</sequence>
<dbReference type="Proteomes" id="UP000603453">
    <property type="component" value="Unassembled WGS sequence"/>
</dbReference>
<feature type="domain" description="MULE transposase" evidence="2">
    <location>
        <begin position="184"/>
        <end position="291"/>
    </location>
</feature>
<dbReference type="Pfam" id="PF10551">
    <property type="entry name" value="MULE"/>
    <property type="match status" value="1"/>
</dbReference>
<dbReference type="OrthoDB" id="2422867at2759"/>
<proteinExistence type="predicted"/>
<protein>
    <recommendedName>
        <fullName evidence="2">MULE transposase domain-containing protein</fullName>
    </recommendedName>
</protein>
<evidence type="ECO:0000256" key="1">
    <source>
        <dbReference type="SAM" id="MobiDB-lite"/>
    </source>
</evidence>
<dbReference type="AlphaFoldDB" id="A0A8H7V8A5"/>